<dbReference type="PANTHER" id="PTHR43767:SF1">
    <property type="entry name" value="NONRIBOSOMAL PEPTIDE SYNTHASE PES1 (EUROFUNG)-RELATED"/>
    <property type="match status" value="1"/>
</dbReference>
<dbReference type="CDD" id="cd04433">
    <property type="entry name" value="AFD_class_I"/>
    <property type="match status" value="1"/>
</dbReference>
<organism evidence="4 5">
    <name type="scientific">Gordonia humi</name>
    <dbReference type="NCBI Taxonomy" id="686429"/>
    <lineage>
        <taxon>Bacteria</taxon>
        <taxon>Bacillati</taxon>
        <taxon>Actinomycetota</taxon>
        <taxon>Actinomycetes</taxon>
        <taxon>Mycobacteriales</taxon>
        <taxon>Gordoniaceae</taxon>
        <taxon>Gordonia</taxon>
    </lineage>
</organism>
<dbReference type="Gene3D" id="3.40.50.12780">
    <property type="entry name" value="N-terminal domain of ligase-like"/>
    <property type="match status" value="1"/>
</dbReference>
<keyword evidence="5" id="KW-1185">Reference proteome</keyword>
<name>A0A840EX27_9ACTN</name>
<dbReference type="RefSeq" id="WP_183372404.1">
    <property type="nucleotide sequence ID" value="NZ_BAABHL010000130.1"/>
</dbReference>
<dbReference type="InterPro" id="IPR000873">
    <property type="entry name" value="AMP-dep_synth/lig_dom"/>
</dbReference>
<feature type="domain" description="AMP-binding enzyme C-terminal" evidence="3">
    <location>
        <begin position="461"/>
        <end position="536"/>
    </location>
</feature>
<dbReference type="Pfam" id="PF13193">
    <property type="entry name" value="AMP-binding_C"/>
    <property type="match status" value="1"/>
</dbReference>
<feature type="compositionally biased region" description="Polar residues" evidence="1">
    <location>
        <begin position="210"/>
        <end position="219"/>
    </location>
</feature>
<keyword evidence="4" id="KW-0436">Ligase</keyword>
<dbReference type="InterPro" id="IPR045851">
    <property type="entry name" value="AMP-bd_C_sf"/>
</dbReference>
<dbReference type="Gene3D" id="3.30.300.30">
    <property type="match status" value="1"/>
</dbReference>
<evidence type="ECO:0000256" key="1">
    <source>
        <dbReference type="SAM" id="MobiDB-lite"/>
    </source>
</evidence>
<protein>
    <submittedName>
        <fullName evidence="4">Fatty-acyl-CoA synthase</fullName>
        <ecNumber evidence="4">6.2.1.-</ecNumber>
    </submittedName>
</protein>
<feature type="region of interest" description="Disordered" evidence="1">
    <location>
        <begin position="199"/>
        <end position="227"/>
    </location>
</feature>
<dbReference type="InterPro" id="IPR042099">
    <property type="entry name" value="ANL_N_sf"/>
</dbReference>
<evidence type="ECO:0000259" key="2">
    <source>
        <dbReference type="Pfam" id="PF00501"/>
    </source>
</evidence>
<dbReference type="InterPro" id="IPR050237">
    <property type="entry name" value="ATP-dep_AMP-bd_enzyme"/>
</dbReference>
<dbReference type="AlphaFoldDB" id="A0A840EX27"/>
<dbReference type="GO" id="GO:0016878">
    <property type="term" value="F:acid-thiol ligase activity"/>
    <property type="evidence" value="ECO:0007669"/>
    <property type="project" value="UniProtKB-ARBA"/>
</dbReference>
<dbReference type="InterPro" id="IPR025110">
    <property type="entry name" value="AMP-bd_C"/>
</dbReference>
<comment type="caution">
    <text evidence="4">The sequence shown here is derived from an EMBL/GenBank/DDBJ whole genome shotgun (WGS) entry which is preliminary data.</text>
</comment>
<dbReference type="Proteomes" id="UP000551501">
    <property type="component" value="Unassembled WGS sequence"/>
</dbReference>
<dbReference type="SUPFAM" id="SSF56801">
    <property type="entry name" value="Acetyl-CoA synthetase-like"/>
    <property type="match status" value="1"/>
</dbReference>
<sequence>MGIGSIIHEITENPRVTDVVEAAKAVRVLTSSGLVDLSKPAHIAAVLRSNRTNGPAVGLMTKAVLEYPDSVAVTDERGSLTYRELDERSDALANALLDMGVSAGAAVGMLARDHRGLLTTVVAAGKAGFNLVMFNTGFAGAQLADVARREKVSAVLHDAEFTDLLSDLDDLPRIITWLDDEPPAGAIVLDDLVARAPRPVPTPASPSRLTVLTSGTTGTPKGAPRGKVSPLGSAMLLDRLPIPRESAAVIATPMFHGTGFALWLVCAGLGNNVVTMRRFDAVTTLEAIAANRAEMLVAVPTMLSRILDLGADEIARHDLSSLRGIVVAGSPLTPELSERIQDRFGDVLYNLYGSTEVSVAAVATPDELRLAPGTAGRPPVTARLRLIDRGEQVVEPGRRGEIFVRCAVAFSGYTDGTGKPMQEGYMSTGDVGHLDENGLLFVDGRADDMIVSGGENVYPQEVEQLIAAHDDVEDAAVLGVPDPEYGQRLRAVIVLRADATLDADGVRAHVKANLARHKVPRDVFIVADLPRNPTGKVMRGALLEMTADSA</sequence>
<dbReference type="Pfam" id="PF00501">
    <property type="entry name" value="AMP-binding"/>
    <property type="match status" value="1"/>
</dbReference>
<proteinExistence type="predicted"/>
<accession>A0A840EX27</accession>
<evidence type="ECO:0000313" key="4">
    <source>
        <dbReference type="EMBL" id="MBB4137555.1"/>
    </source>
</evidence>
<evidence type="ECO:0000313" key="5">
    <source>
        <dbReference type="Proteomes" id="UP000551501"/>
    </source>
</evidence>
<gene>
    <name evidence="4" type="ORF">BKA16_004107</name>
</gene>
<dbReference type="EMBL" id="JACIFP010000001">
    <property type="protein sequence ID" value="MBB4137555.1"/>
    <property type="molecule type" value="Genomic_DNA"/>
</dbReference>
<dbReference type="PANTHER" id="PTHR43767">
    <property type="entry name" value="LONG-CHAIN-FATTY-ACID--COA LIGASE"/>
    <property type="match status" value="1"/>
</dbReference>
<reference evidence="4 5" key="1">
    <citation type="submission" date="2020-08" db="EMBL/GenBank/DDBJ databases">
        <title>Sequencing the genomes of 1000 actinobacteria strains.</title>
        <authorList>
            <person name="Klenk H.-P."/>
        </authorList>
    </citation>
    <scope>NUCLEOTIDE SEQUENCE [LARGE SCALE GENOMIC DNA]</scope>
    <source>
        <strain evidence="4 5">DSM 45298</strain>
    </source>
</reference>
<feature type="domain" description="AMP-dependent synthetase/ligase" evidence="2">
    <location>
        <begin position="62"/>
        <end position="413"/>
    </location>
</feature>
<evidence type="ECO:0000259" key="3">
    <source>
        <dbReference type="Pfam" id="PF13193"/>
    </source>
</evidence>
<dbReference type="EC" id="6.2.1.-" evidence="4"/>